<evidence type="ECO:0000256" key="2">
    <source>
        <dbReference type="ARBA" id="ARBA00022840"/>
    </source>
</evidence>
<evidence type="ECO:0000313" key="5">
    <source>
        <dbReference type="Proteomes" id="UP000295681"/>
    </source>
</evidence>
<dbReference type="CDD" id="cd03230">
    <property type="entry name" value="ABC_DR_subfamily_A"/>
    <property type="match status" value="1"/>
</dbReference>
<evidence type="ECO:0000259" key="3">
    <source>
        <dbReference type="PROSITE" id="PS50893"/>
    </source>
</evidence>
<evidence type="ECO:0000256" key="1">
    <source>
        <dbReference type="ARBA" id="ARBA00022741"/>
    </source>
</evidence>
<comment type="caution">
    <text evidence="4">The sequence shown here is derived from an EMBL/GenBank/DDBJ whole genome shotgun (WGS) entry which is preliminary data.</text>
</comment>
<proteinExistence type="predicted"/>
<keyword evidence="5" id="KW-1185">Reference proteome</keyword>
<dbReference type="RefSeq" id="WP_010006769.1">
    <property type="nucleotide sequence ID" value="NZ_JAGYGP010000003.1"/>
</dbReference>
<dbReference type="PROSITE" id="PS00211">
    <property type="entry name" value="ABC_TRANSPORTER_1"/>
    <property type="match status" value="1"/>
</dbReference>
<feature type="domain" description="ABC transporter" evidence="3">
    <location>
        <begin position="3"/>
        <end position="228"/>
    </location>
</feature>
<dbReference type="EMBL" id="PUFI01000013">
    <property type="protein sequence ID" value="TDG68439.1"/>
    <property type="molecule type" value="Genomic_DNA"/>
</dbReference>
<name>A0A4R5N9P8_9LACO</name>
<dbReference type="SUPFAM" id="SSF52540">
    <property type="entry name" value="P-loop containing nucleoside triphosphate hydrolases"/>
    <property type="match status" value="1"/>
</dbReference>
<dbReference type="STRING" id="907931.GCA_000165675_01810"/>
<dbReference type="InterPro" id="IPR027417">
    <property type="entry name" value="P-loop_NTPase"/>
</dbReference>
<gene>
    <name evidence="4" type="ORF">C5L23_000041</name>
</gene>
<dbReference type="GO" id="GO:0016887">
    <property type="term" value="F:ATP hydrolysis activity"/>
    <property type="evidence" value="ECO:0007669"/>
    <property type="project" value="InterPro"/>
</dbReference>
<dbReference type="InterPro" id="IPR003593">
    <property type="entry name" value="AAA+_ATPase"/>
</dbReference>
<evidence type="ECO:0000313" key="4">
    <source>
        <dbReference type="EMBL" id="TDG68439.1"/>
    </source>
</evidence>
<dbReference type="InterPro" id="IPR003439">
    <property type="entry name" value="ABC_transporter-like_ATP-bd"/>
</dbReference>
<dbReference type="PANTHER" id="PTHR43158:SF10">
    <property type="entry name" value="ABC TRANSPORTER ATP-BINDING PROTEIN YTRB"/>
    <property type="match status" value="1"/>
</dbReference>
<sequence>MTLTIANISKKLNKKPVIENASFQINEGEIVGLVGRNGAGKTTLFRIISGEILPDFGSVGLDDQDYHRMVALHDQLFYVDMPNNWMTNFNSQQVKRIVQASYENFDTSWYDQQITRFKLDGRQKLKQYSKGMRALFTLIVSFASNAQYVLLDEPLDGLDVLVRDEVKRLIVERVTNQNTSVLIASHNLVELDTLTDRILLLKNGTIIRSFEVDGEQDIKKYQVAYRSETLPAFLSERGMVIAHTGHVATVIFDHFDEALAIKLAGPTFQFIEELPINSEDIFRASFSKDGYAWERETEIGK</sequence>
<dbReference type="InterPro" id="IPR017871">
    <property type="entry name" value="ABC_transporter-like_CS"/>
</dbReference>
<dbReference type="Gene3D" id="3.40.50.300">
    <property type="entry name" value="P-loop containing nucleotide triphosphate hydrolases"/>
    <property type="match status" value="1"/>
</dbReference>
<dbReference type="PANTHER" id="PTHR43158">
    <property type="entry name" value="SKFA PEPTIDE EXPORT ATP-BINDING PROTEIN SKFE"/>
    <property type="match status" value="1"/>
</dbReference>
<reference evidence="4 5" key="1">
    <citation type="journal article" date="2019" name="Appl. Microbiol. Biotechnol.">
        <title>Uncovering carbohydrate metabolism through a genotype-phenotype association study of 56 lactic acid bacteria genomes.</title>
        <authorList>
            <person name="Buron-Moles G."/>
            <person name="Chailyan A."/>
            <person name="Dolejs I."/>
            <person name="Forster J."/>
            <person name="Miks M.H."/>
        </authorList>
    </citation>
    <scope>NUCLEOTIDE SEQUENCE [LARGE SCALE GENOMIC DNA]</scope>
    <source>
        <strain evidence="4 5">ATCC 700006</strain>
    </source>
</reference>
<protein>
    <recommendedName>
        <fullName evidence="3">ABC transporter domain-containing protein</fullName>
    </recommendedName>
</protein>
<dbReference type="AlphaFoldDB" id="A0A4R5N9P8"/>
<accession>A0A4R5N9P8</accession>
<dbReference type="SMART" id="SM00382">
    <property type="entry name" value="AAA"/>
    <property type="match status" value="1"/>
</dbReference>
<dbReference type="Proteomes" id="UP000295681">
    <property type="component" value="Unassembled WGS sequence"/>
</dbReference>
<organism evidence="4 5">
    <name type="scientific">Leuconostoc fallax</name>
    <dbReference type="NCBI Taxonomy" id="1251"/>
    <lineage>
        <taxon>Bacteria</taxon>
        <taxon>Bacillati</taxon>
        <taxon>Bacillota</taxon>
        <taxon>Bacilli</taxon>
        <taxon>Lactobacillales</taxon>
        <taxon>Lactobacillaceae</taxon>
        <taxon>Leuconostoc</taxon>
    </lineage>
</organism>
<dbReference type="Pfam" id="PF00005">
    <property type="entry name" value="ABC_tran"/>
    <property type="match status" value="1"/>
</dbReference>
<keyword evidence="1" id="KW-0547">Nucleotide-binding</keyword>
<dbReference type="GO" id="GO:0005524">
    <property type="term" value="F:ATP binding"/>
    <property type="evidence" value="ECO:0007669"/>
    <property type="project" value="UniProtKB-KW"/>
</dbReference>
<keyword evidence="2" id="KW-0067">ATP-binding</keyword>
<dbReference type="PROSITE" id="PS50893">
    <property type="entry name" value="ABC_TRANSPORTER_2"/>
    <property type="match status" value="1"/>
</dbReference>